<evidence type="ECO:0000256" key="2">
    <source>
        <dbReference type="SAM" id="SignalP"/>
    </source>
</evidence>
<feature type="signal peptide" evidence="2">
    <location>
        <begin position="1"/>
        <end position="30"/>
    </location>
</feature>
<feature type="compositionally biased region" description="Pro residues" evidence="1">
    <location>
        <begin position="186"/>
        <end position="199"/>
    </location>
</feature>
<organism evidence="3 4">
    <name type="scientific">candidate division WWE3 bacterium</name>
    <dbReference type="NCBI Taxonomy" id="2053526"/>
    <lineage>
        <taxon>Bacteria</taxon>
        <taxon>Katanobacteria</taxon>
    </lineage>
</organism>
<proteinExistence type="predicted"/>
<evidence type="ECO:0000313" key="3">
    <source>
        <dbReference type="EMBL" id="MBE7524805.1"/>
    </source>
</evidence>
<evidence type="ECO:0000313" key="4">
    <source>
        <dbReference type="Proteomes" id="UP000710385"/>
    </source>
</evidence>
<sequence length="210" mass="23860">MKRTKRFALSAAILSFLLTAALLSPSFAYAMPGPSAGISPRIGKHMQGKKLGTFRNRKDMRRQFKAVHDAIERGDYEAWAALMSSRPNADTVVNKETFEKLREMHALLKEGDRDGARKIAEELGMMRFTDKKQLRDFFRQIHDAVKNNDYDTWAKLMNEHPKHGMDTSLEAFERTKQHRGHAMPHSPKPTHPPFMPHPAFPDGTPGPALQ</sequence>
<gene>
    <name evidence="3" type="ORF">HS096_00185</name>
</gene>
<protein>
    <submittedName>
        <fullName evidence="3">Uncharacterized protein</fullName>
    </submittedName>
</protein>
<feature type="region of interest" description="Disordered" evidence="1">
    <location>
        <begin position="178"/>
        <end position="210"/>
    </location>
</feature>
<comment type="caution">
    <text evidence="3">The sequence shown here is derived from an EMBL/GenBank/DDBJ whole genome shotgun (WGS) entry which is preliminary data.</text>
</comment>
<accession>A0A928TTV2</accession>
<feature type="chain" id="PRO_5037598183" evidence="2">
    <location>
        <begin position="31"/>
        <end position="210"/>
    </location>
</feature>
<dbReference type="Proteomes" id="UP000710385">
    <property type="component" value="Unassembled WGS sequence"/>
</dbReference>
<dbReference type="EMBL" id="JABTTY010000001">
    <property type="protein sequence ID" value="MBE7524805.1"/>
    <property type="molecule type" value="Genomic_DNA"/>
</dbReference>
<dbReference type="AlphaFoldDB" id="A0A928TTV2"/>
<name>A0A928TTV2_UNCKA</name>
<evidence type="ECO:0000256" key="1">
    <source>
        <dbReference type="SAM" id="MobiDB-lite"/>
    </source>
</evidence>
<reference evidence="3" key="1">
    <citation type="submission" date="2020-05" db="EMBL/GenBank/DDBJ databases">
        <title>High-Quality Genomes of Partial-Nitritation/Anammox System by Hierarchical Clustering Based Hybrid Assembly.</title>
        <authorList>
            <person name="Liu L."/>
            <person name="Wang Y."/>
            <person name="Che Y."/>
            <person name="Chen Y."/>
            <person name="Xia Y."/>
            <person name="Luo R."/>
            <person name="Cheng S.H."/>
            <person name="Zheng C."/>
            <person name="Zhang T."/>
        </authorList>
    </citation>
    <scope>NUCLEOTIDE SEQUENCE</scope>
    <source>
        <strain evidence="3">H1_PAT1</strain>
    </source>
</reference>
<keyword evidence="2" id="KW-0732">Signal</keyword>